<dbReference type="Pfam" id="PF18758">
    <property type="entry name" value="KDZ"/>
    <property type="match status" value="1"/>
</dbReference>
<organism evidence="2 3">
    <name type="scientific">Tulasnella calospora MUT 4182</name>
    <dbReference type="NCBI Taxonomy" id="1051891"/>
    <lineage>
        <taxon>Eukaryota</taxon>
        <taxon>Fungi</taxon>
        <taxon>Dikarya</taxon>
        <taxon>Basidiomycota</taxon>
        <taxon>Agaricomycotina</taxon>
        <taxon>Agaricomycetes</taxon>
        <taxon>Cantharellales</taxon>
        <taxon>Tulasnellaceae</taxon>
        <taxon>Tulasnella</taxon>
    </lineage>
</organism>
<dbReference type="InterPro" id="IPR040521">
    <property type="entry name" value="KDZ"/>
</dbReference>
<reference evidence="3" key="2">
    <citation type="submission" date="2015-01" db="EMBL/GenBank/DDBJ databases">
        <title>Evolutionary Origins and Diversification of the Mycorrhizal Mutualists.</title>
        <authorList>
            <consortium name="DOE Joint Genome Institute"/>
            <consortium name="Mycorrhizal Genomics Consortium"/>
            <person name="Kohler A."/>
            <person name="Kuo A."/>
            <person name="Nagy L.G."/>
            <person name="Floudas D."/>
            <person name="Copeland A."/>
            <person name="Barry K.W."/>
            <person name="Cichocki N."/>
            <person name="Veneault-Fourrey C."/>
            <person name="LaButti K."/>
            <person name="Lindquist E.A."/>
            <person name="Lipzen A."/>
            <person name="Lundell T."/>
            <person name="Morin E."/>
            <person name="Murat C."/>
            <person name="Riley R."/>
            <person name="Ohm R."/>
            <person name="Sun H."/>
            <person name="Tunlid A."/>
            <person name="Henrissat B."/>
            <person name="Grigoriev I.V."/>
            <person name="Hibbett D.S."/>
            <person name="Martin F."/>
        </authorList>
    </citation>
    <scope>NUCLEOTIDE SEQUENCE [LARGE SCALE GENOMIC DNA]</scope>
    <source>
        <strain evidence="3">MUT 4182</strain>
    </source>
</reference>
<evidence type="ECO:0000313" key="2">
    <source>
        <dbReference type="EMBL" id="KIO27389.1"/>
    </source>
</evidence>
<dbReference type="STRING" id="1051891.A0A0C3QLC3"/>
<sequence>MCLRTDSARLYQCTDCIHPPLICGSCTTDVHRRMPFHRLRFWAVDDAGNGSWEKTSLAAVGFVLHIGHGGLQCPRATWESVRTVQVLDINGQHSIPMLFCQCHELYEDQAEQLLQLRLYPASDDSPRTAFTFRVMKHFLLCQLEMCCSAASYYDMLALQTDSVNIRSLKNCYPQFLSSTREWKVIKTFMKANSKTGLDLKPGDATVKCGFCPIPGVNIPDAWKDDPEADLLYRVFEAFDGNFSLQLNNKGVTESVDPSIIGDAGYWVGLADGEQYLTALAESRFGASSGTNNTDSPCQHIRAGNVSLSAKAVNKISRGVVLGSCGRHNFSRPNAAMDLSLGEKYAGTCFLVINLTFSSLQVFKHGLLCYFSTQSCQGSQYCVSDI</sequence>
<dbReference type="HOGENOM" id="CLU_003703_12_1_1"/>
<proteinExistence type="predicted"/>
<dbReference type="OrthoDB" id="3235114at2759"/>
<dbReference type="AlphaFoldDB" id="A0A0C3QLC3"/>
<dbReference type="Proteomes" id="UP000054248">
    <property type="component" value="Unassembled WGS sequence"/>
</dbReference>
<name>A0A0C3QLC3_9AGAM</name>
<dbReference type="InterPro" id="IPR041457">
    <property type="entry name" value="CxC2_KDZ-assoc"/>
</dbReference>
<accession>A0A0C3QLC3</accession>
<feature type="domain" description="CxC2-like cysteine cluster KDZ transposase-associated" evidence="1">
    <location>
        <begin position="57"/>
        <end position="163"/>
    </location>
</feature>
<dbReference type="Pfam" id="PF18803">
    <property type="entry name" value="CxC2"/>
    <property type="match status" value="1"/>
</dbReference>
<gene>
    <name evidence="2" type="ORF">M407DRAFT_73231</name>
</gene>
<dbReference type="EMBL" id="KN823009">
    <property type="protein sequence ID" value="KIO27389.1"/>
    <property type="molecule type" value="Genomic_DNA"/>
</dbReference>
<evidence type="ECO:0000313" key="3">
    <source>
        <dbReference type="Proteomes" id="UP000054248"/>
    </source>
</evidence>
<keyword evidence="3" id="KW-1185">Reference proteome</keyword>
<protein>
    <recommendedName>
        <fullName evidence="1">CxC2-like cysteine cluster KDZ transposase-associated domain-containing protein</fullName>
    </recommendedName>
</protein>
<reference evidence="2 3" key="1">
    <citation type="submission" date="2014-04" db="EMBL/GenBank/DDBJ databases">
        <authorList>
            <consortium name="DOE Joint Genome Institute"/>
            <person name="Kuo A."/>
            <person name="Girlanda M."/>
            <person name="Perotto S."/>
            <person name="Kohler A."/>
            <person name="Nagy L.G."/>
            <person name="Floudas D."/>
            <person name="Copeland A."/>
            <person name="Barry K.W."/>
            <person name="Cichocki N."/>
            <person name="Veneault-Fourrey C."/>
            <person name="LaButti K."/>
            <person name="Lindquist E.A."/>
            <person name="Lipzen A."/>
            <person name="Lundell T."/>
            <person name="Morin E."/>
            <person name="Murat C."/>
            <person name="Sun H."/>
            <person name="Tunlid A."/>
            <person name="Henrissat B."/>
            <person name="Grigoriev I.V."/>
            <person name="Hibbett D.S."/>
            <person name="Martin F."/>
            <person name="Nordberg H.P."/>
            <person name="Cantor M.N."/>
            <person name="Hua S.X."/>
        </authorList>
    </citation>
    <scope>NUCLEOTIDE SEQUENCE [LARGE SCALE GENOMIC DNA]</scope>
    <source>
        <strain evidence="2 3">MUT 4182</strain>
    </source>
</reference>
<evidence type="ECO:0000259" key="1">
    <source>
        <dbReference type="Pfam" id="PF18803"/>
    </source>
</evidence>